<feature type="compositionally biased region" description="Basic and acidic residues" evidence="1">
    <location>
        <begin position="119"/>
        <end position="135"/>
    </location>
</feature>
<dbReference type="InterPro" id="IPR011320">
    <property type="entry name" value="RNase_H1_N"/>
</dbReference>
<feature type="compositionally biased region" description="Low complexity" evidence="1">
    <location>
        <begin position="517"/>
        <end position="533"/>
    </location>
</feature>
<dbReference type="InterPro" id="IPR037056">
    <property type="entry name" value="RNase_H1_N_sf"/>
</dbReference>
<feature type="domain" description="Ribonuclease H1 N-terminal" evidence="2">
    <location>
        <begin position="169"/>
        <end position="211"/>
    </location>
</feature>
<dbReference type="Pfam" id="PF01693">
    <property type="entry name" value="Cauli_VI"/>
    <property type="match status" value="1"/>
</dbReference>
<feature type="region of interest" description="Disordered" evidence="1">
    <location>
        <begin position="112"/>
        <end position="135"/>
    </location>
</feature>
<evidence type="ECO:0000256" key="1">
    <source>
        <dbReference type="SAM" id="MobiDB-lite"/>
    </source>
</evidence>
<evidence type="ECO:0000313" key="3">
    <source>
        <dbReference type="EMBL" id="PKH48440.1"/>
    </source>
</evidence>
<dbReference type="EMBL" id="PGOL01045202">
    <property type="protein sequence ID" value="PKH48440.1"/>
    <property type="molecule type" value="Genomic_DNA"/>
</dbReference>
<evidence type="ECO:0000259" key="2">
    <source>
        <dbReference type="Pfam" id="PF01693"/>
    </source>
</evidence>
<name>A0A2I0GCR0_PUNGR</name>
<protein>
    <recommendedName>
        <fullName evidence="2">Ribonuclease H1 N-terminal domain-containing protein</fullName>
    </recommendedName>
</protein>
<proteinExistence type="predicted"/>
<evidence type="ECO:0000313" key="4">
    <source>
        <dbReference type="Proteomes" id="UP000233551"/>
    </source>
</evidence>
<keyword evidence="4" id="KW-1185">Reference proteome</keyword>
<comment type="caution">
    <text evidence="3">The sequence shown here is derived from an EMBL/GenBank/DDBJ whole genome shotgun (WGS) entry which is preliminary data.</text>
</comment>
<dbReference type="Gene3D" id="3.40.970.10">
    <property type="entry name" value="Ribonuclease H1, N-terminal domain"/>
    <property type="match status" value="1"/>
</dbReference>
<reference evidence="3 4" key="1">
    <citation type="submission" date="2017-11" db="EMBL/GenBank/DDBJ databases">
        <title>De-novo sequencing of pomegranate (Punica granatum L.) genome.</title>
        <authorList>
            <person name="Akparov Z."/>
            <person name="Amiraslanov A."/>
            <person name="Hajiyeva S."/>
            <person name="Abbasov M."/>
            <person name="Kaur K."/>
            <person name="Hamwieh A."/>
            <person name="Solovyev V."/>
            <person name="Salamov A."/>
            <person name="Braich B."/>
            <person name="Kosarev P."/>
            <person name="Mahmoud A."/>
            <person name="Hajiyev E."/>
            <person name="Babayeva S."/>
            <person name="Izzatullayeva V."/>
            <person name="Mammadov A."/>
            <person name="Mammadov A."/>
            <person name="Sharifova S."/>
            <person name="Ojaghi J."/>
            <person name="Eynullazada K."/>
            <person name="Bayramov B."/>
            <person name="Abdulazimova A."/>
            <person name="Shahmuradov I."/>
        </authorList>
    </citation>
    <scope>NUCLEOTIDE SEQUENCE [LARGE SCALE GENOMIC DNA]</scope>
    <source>
        <strain evidence="4">cv. AG2017</strain>
        <tissue evidence="3">Leaf</tissue>
    </source>
</reference>
<dbReference type="AlphaFoldDB" id="A0A2I0GCR0"/>
<gene>
    <name evidence="3" type="ORF">CRG98_050352</name>
</gene>
<dbReference type="SUPFAM" id="SSF55658">
    <property type="entry name" value="L9 N-domain-like"/>
    <property type="match status" value="1"/>
</dbReference>
<dbReference type="Proteomes" id="UP000233551">
    <property type="component" value="Unassembled WGS sequence"/>
</dbReference>
<sequence>MEALKALDGIVATKMAAIEALVKEVESIQLQKEQLAKVLGIEVEERSLPAETKKESLPEGIQELIPEYMKQSAEQRRKEVGDQGTSSFVPKQSADQLKKKWADYSDNEAEVTESKLSVTRKESVEESKLSSTRIDESAAGSKLPAVSTAVSVETVLPEESLWQHAKAKKFYVIFNGPMRGIYDEWHKVSLHVSGKPNIVHKSYKTLESAKDALKESGNTFAAKAAAPPFPHREGINKLRSLGRIRGESSSTEVPTISSIPTREEFEKKQTLTVEQYRERFTQLVEYKEAYKSMGFYPVWRHTYGPKAIILPEASSETVYEFFMSGLVDTIYANGKSISEQFRMFNGRFKEAIAKFCHGVVEGKDIYVKCLSSYPGFFPRGEDVTAVSDKPIDAVHLVTIGKSNMNFPPIDSCPSEALRQDNRDGYYIVNYIGLCKRLQNMSAQTAVRYKSASILLVSHPSNPKFKMNAAQERVLRVFERPILDLEVCKPRNRAELCNNLSGAKGEWVGNHKCPCCSPSPKESSPTKSEEASSPLRVSEDELDPIED</sequence>
<accession>A0A2I0GCR0</accession>
<organism evidence="3 4">
    <name type="scientific">Punica granatum</name>
    <name type="common">Pomegranate</name>
    <dbReference type="NCBI Taxonomy" id="22663"/>
    <lineage>
        <taxon>Eukaryota</taxon>
        <taxon>Viridiplantae</taxon>
        <taxon>Streptophyta</taxon>
        <taxon>Embryophyta</taxon>
        <taxon>Tracheophyta</taxon>
        <taxon>Spermatophyta</taxon>
        <taxon>Magnoliopsida</taxon>
        <taxon>eudicotyledons</taxon>
        <taxon>Gunneridae</taxon>
        <taxon>Pentapetalae</taxon>
        <taxon>rosids</taxon>
        <taxon>malvids</taxon>
        <taxon>Myrtales</taxon>
        <taxon>Lythraceae</taxon>
        <taxon>Punica</taxon>
    </lineage>
</organism>
<dbReference type="InterPro" id="IPR009027">
    <property type="entry name" value="Ribosomal_bL9/RNase_H1_N"/>
</dbReference>
<feature type="region of interest" description="Disordered" evidence="1">
    <location>
        <begin position="515"/>
        <end position="546"/>
    </location>
</feature>